<keyword evidence="4" id="KW-0411">Iron-sulfur</keyword>
<sequence length="789" mass="84950">MVSTTPEAFEVRPLPLNQYVLKVHSRCDLACDHCYVYEHADQSWRARPRAIAPATVDAAATRIAEHARKHGLRRVRLVLHGGEPLLLGAAGLAMVLTRLRAAIEPFAEPDLRMQSNGLLLTPQLCDLFVTHGVRVGISLDGDAAANDRHRRFAGGASSHAQVRRALALLRRPEYRHIYAGILCTVDVRNDPIQVYEALLAEAPPRIDFLLPHATWNSPPPRPDGATPYAGWLLCIYRRWVRDGMPVDIRLFDSLLATAAGGQSGTESVGLDPAGLAVIETDGAWELADSMKTAFDGAAGTGLDVFRHPADAVAAHPEFARSRRGLAQLCRICRDCPVVDQCGGGLRAHRYSDAGGFDNPSVYCADLKELITSINRESSTSAVRAGAPFDAGGPGGDGLLDGLPADDLLDDLGTGYGSAANLRRLATAQVAYVRGLLVGIADRVAGTPIAEAWDLIARLDEDAPDAVAVAFAHPFLRRWARHCLTPPAGESSDLAHLSALAAAVAVRAGADVDLEVPVRSGLVHLPGLGALALDEPGEQEARLSIAGGGFTARAGTSAVTVPLAGLAPPPAAWLPVRQAELDGWRVVVEDLDLYRDCYEWPVADRLDPAQLAFWQRSLAAAWSRIQRLVPGQAPGIRAGLRAVTPLRVDPAGRLRSAASRDTFGALGAVPTDAGPLAELLVHEFQHVKLGALLDVSVLYDPTYAPRLTVPWRDEPRPLEGVLQGTYAHLAVADIWRAQPGARSRQQYRQYRGWTVRTLDELAATGALTAHGERFVRRMRETVDSWSDDPR</sequence>
<evidence type="ECO:0000256" key="1">
    <source>
        <dbReference type="ARBA" id="ARBA00022691"/>
    </source>
</evidence>
<dbReference type="InterPro" id="IPR007197">
    <property type="entry name" value="rSAM"/>
</dbReference>
<dbReference type="NCBIfam" id="TIGR04269">
    <property type="entry name" value="SAM_SPASM_FxsB"/>
    <property type="match status" value="1"/>
</dbReference>
<dbReference type="PANTHER" id="PTHR43273">
    <property type="entry name" value="ANAEROBIC SULFATASE-MATURATING ENZYME HOMOLOG ASLB-RELATED"/>
    <property type="match status" value="1"/>
</dbReference>
<dbReference type="RefSeq" id="WP_074308150.1">
    <property type="nucleotide sequence ID" value="NZ_FSQT01000001.1"/>
</dbReference>
<dbReference type="GO" id="GO:0046872">
    <property type="term" value="F:metal ion binding"/>
    <property type="evidence" value="ECO:0007669"/>
    <property type="project" value="UniProtKB-KW"/>
</dbReference>
<gene>
    <name evidence="6" type="ORF">SAMN04489832_0331</name>
</gene>
<keyword evidence="7" id="KW-1185">Reference proteome</keyword>
<dbReference type="STRING" id="709881.SAMN04489832_0331"/>
<name>A0A1N5TRX7_9ACTN</name>
<evidence type="ECO:0000313" key="6">
    <source>
        <dbReference type="EMBL" id="SIM50996.1"/>
    </source>
</evidence>
<organism evidence="6 7">
    <name type="scientific">Micromonospora cremea</name>
    <dbReference type="NCBI Taxonomy" id="709881"/>
    <lineage>
        <taxon>Bacteria</taxon>
        <taxon>Bacillati</taxon>
        <taxon>Actinomycetota</taxon>
        <taxon>Actinomycetes</taxon>
        <taxon>Micromonosporales</taxon>
        <taxon>Micromonosporaceae</taxon>
        <taxon>Micromonospora</taxon>
    </lineage>
</organism>
<evidence type="ECO:0000313" key="7">
    <source>
        <dbReference type="Proteomes" id="UP000185124"/>
    </source>
</evidence>
<dbReference type="InterPro" id="IPR023867">
    <property type="entry name" value="Sulphatase_maturase_rSAM"/>
</dbReference>
<feature type="domain" description="Radical SAM core" evidence="5">
    <location>
        <begin position="24"/>
        <end position="171"/>
    </location>
</feature>
<evidence type="ECO:0000256" key="2">
    <source>
        <dbReference type="ARBA" id="ARBA00022723"/>
    </source>
</evidence>
<proteinExistence type="predicted"/>
<keyword evidence="2" id="KW-0479">Metal-binding</keyword>
<dbReference type="EMBL" id="FSQT01000001">
    <property type="protein sequence ID" value="SIM50996.1"/>
    <property type="molecule type" value="Genomic_DNA"/>
</dbReference>
<keyword evidence="1" id="KW-0949">S-adenosyl-L-methionine</keyword>
<accession>A0A1N5TRX7</accession>
<dbReference type="Proteomes" id="UP000185124">
    <property type="component" value="Unassembled WGS sequence"/>
</dbReference>
<dbReference type="AlphaFoldDB" id="A0A1N5TRX7"/>
<dbReference type="SFLD" id="SFLDG01386">
    <property type="entry name" value="main_SPASM_domain-containing"/>
    <property type="match status" value="1"/>
</dbReference>
<dbReference type="CDD" id="cd01335">
    <property type="entry name" value="Radical_SAM"/>
    <property type="match status" value="1"/>
</dbReference>
<dbReference type="InterPro" id="IPR058240">
    <property type="entry name" value="rSAM_sf"/>
</dbReference>
<dbReference type="SUPFAM" id="SSF102114">
    <property type="entry name" value="Radical SAM enzymes"/>
    <property type="match status" value="1"/>
</dbReference>
<dbReference type="GO" id="GO:0016491">
    <property type="term" value="F:oxidoreductase activity"/>
    <property type="evidence" value="ECO:0007669"/>
    <property type="project" value="InterPro"/>
</dbReference>
<dbReference type="PANTHER" id="PTHR43273:SF8">
    <property type="entry name" value="RADICAL SAM DOMAIN PROTEIN"/>
    <property type="match status" value="1"/>
</dbReference>
<dbReference type="Gene3D" id="3.20.20.70">
    <property type="entry name" value="Aldolase class I"/>
    <property type="match status" value="1"/>
</dbReference>
<dbReference type="SFLD" id="SFLDG01072">
    <property type="entry name" value="dehydrogenase_like"/>
    <property type="match status" value="1"/>
</dbReference>
<dbReference type="Pfam" id="PF04055">
    <property type="entry name" value="Radical_SAM"/>
    <property type="match status" value="1"/>
</dbReference>
<protein>
    <recommendedName>
        <fullName evidence="5">Radical SAM core domain-containing protein</fullName>
    </recommendedName>
</protein>
<dbReference type="InterPro" id="IPR026337">
    <property type="entry name" value="AKG_HExxH"/>
</dbReference>
<dbReference type="SFLD" id="SFLDG01067">
    <property type="entry name" value="SPASM/twitch_domain_containing"/>
    <property type="match status" value="1"/>
</dbReference>
<dbReference type="GO" id="GO:0051536">
    <property type="term" value="F:iron-sulfur cluster binding"/>
    <property type="evidence" value="ECO:0007669"/>
    <property type="project" value="UniProtKB-KW"/>
</dbReference>
<evidence type="ECO:0000256" key="3">
    <source>
        <dbReference type="ARBA" id="ARBA00023004"/>
    </source>
</evidence>
<dbReference type="NCBIfam" id="TIGR04267">
    <property type="entry name" value="mod_HExxH"/>
    <property type="match status" value="1"/>
</dbReference>
<evidence type="ECO:0000259" key="5">
    <source>
        <dbReference type="Pfam" id="PF04055"/>
    </source>
</evidence>
<keyword evidence="3" id="KW-0408">Iron</keyword>
<evidence type="ECO:0000256" key="4">
    <source>
        <dbReference type="ARBA" id="ARBA00023014"/>
    </source>
</evidence>
<dbReference type="InterPro" id="IPR026335">
    <property type="entry name" value="rSAM_SPASM_FxsB"/>
</dbReference>
<dbReference type="SFLD" id="SFLDS00029">
    <property type="entry name" value="Radical_SAM"/>
    <property type="match status" value="1"/>
</dbReference>
<reference evidence="7" key="1">
    <citation type="submission" date="2016-12" db="EMBL/GenBank/DDBJ databases">
        <authorList>
            <person name="Varghese N."/>
            <person name="Submissions S."/>
        </authorList>
    </citation>
    <scope>NUCLEOTIDE SEQUENCE [LARGE SCALE GENOMIC DNA]</scope>
    <source>
        <strain evidence="7">DSM 45599</strain>
    </source>
</reference>
<dbReference type="InterPro" id="IPR013785">
    <property type="entry name" value="Aldolase_TIM"/>
</dbReference>